<proteinExistence type="predicted"/>
<evidence type="ECO:0000259" key="3">
    <source>
        <dbReference type="PROSITE" id="PS51464"/>
    </source>
</evidence>
<evidence type="ECO:0000256" key="2">
    <source>
        <dbReference type="ARBA" id="ARBA00023277"/>
    </source>
</evidence>
<dbReference type="GO" id="GO:0046348">
    <property type="term" value="P:amino sugar catabolic process"/>
    <property type="evidence" value="ECO:0007669"/>
    <property type="project" value="InterPro"/>
</dbReference>
<keyword evidence="1" id="KW-0456">Lyase</keyword>
<accession>A0A258FHM2</accession>
<reference evidence="4 5" key="1">
    <citation type="submission" date="2017-03" db="EMBL/GenBank/DDBJ databases">
        <title>Lifting the veil on microbial sulfur biogeochemistry in mining wastewaters.</title>
        <authorList>
            <person name="Kantor R.S."/>
            <person name="Colenbrander Nelson T."/>
            <person name="Marshall S."/>
            <person name="Bennett D."/>
            <person name="Apte S."/>
            <person name="Camacho D."/>
            <person name="Thomas B.C."/>
            <person name="Warren L.A."/>
            <person name="Banfield J.F."/>
        </authorList>
    </citation>
    <scope>NUCLEOTIDE SEQUENCE [LARGE SCALE GENOMIC DNA]</scope>
    <source>
        <strain evidence="4">32-69-9</strain>
    </source>
</reference>
<dbReference type="GO" id="GO:0016835">
    <property type="term" value="F:carbon-oxygen lyase activity"/>
    <property type="evidence" value="ECO:0007669"/>
    <property type="project" value="InterPro"/>
</dbReference>
<dbReference type="NCBIfam" id="NF003915">
    <property type="entry name" value="PRK05441.1"/>
    <property type="match status" value="1"/>
</dbReference>
<dbReference type="InterPro" id="IPR040190">
    <property type="entry name" value="MURQ/GCKR"/>
</dbReference>
<dbReference type="PANTHER" id="PTHR10088">
    <property type="entry name" value="GLUCOKINASE REGULATORY PROTEIN"/>
    <property type="match status" value="1"/>
</dbReference>
<name>A0A258FHM2_9CAUL</name>
<organism evidence="4 5">
    <name type="scientific">Brevundimonas subvibrioides</name>
    <dbReference type="NCBI Taxonomy" id="74313"/>
    <lineage>
        <taxon>Bacteria</taxon>
        <taxon>Pseudomonadati</taxon>
        <taxon>Pseudomonadota</taxon>
        <taxon>Alphaproteobacteria</taxon>
        <taxon>Caulobacterales</taxon>
        <taxon>Caulobacteraceae</taxon>
        <taxon>Brevundimonas</taxon>
    </lineage>
</organism>
<feature type="domain" description="SIS" evidence="3">
    <location>
        <begin position="51"/>
        <end position="214"/>
    </location>
</feature>
<dbReference type="GO" id="GO:0097367">
    <property type="term" value="F:carbohydrate derivative binding"/>
    <property type="evidence" value="ECO:0007669"/>
    <property type="project" value="InterPro"/>
</dbReference>
<dbReference type="Gene3D" id="1.10.8.1080">
    <property type="match status" value="1"/>
</dbReference>
<dbReference type="InterPro" id="IPR001347">
    <property type="entry name" value="SIS_dom"/>
</dbReference>
<dbReference type="PROSITE" id="PS51464">
    <property type="entry name" value="SIS"/>
    <property type="match status" value="1"/>
</dbReference>
<dbReference type="Pfam" id="PF22645">
    <property type="entry name" value="GKRP_SIS_N"/>
    <property type="match status" value="1"/>
</dbReference>
<comment type="caution">
    <text evidence="4">The sequence shown here is derived from an EMBL/GenBank/DDBJ whole genome shotgun (WGS) entry which is preliminary data.</text>
</comment>
<dbReference type="InterPro" id="IPR005488">
    <property type="entry name" value="Etherase_MurQ"/>
</dbReference>
<dbReference type="Gene3D" id="3.40.50.10490">
    <property type="entry name" value="Glucose-6-phosphate isomerase like protein, domain 1"/>
    <property type="match status" value="1"/>
</dbReference>
<dbReference type="NCBIfam" id="NF009222">
    <property type="entry name" value="PRK12570.1"/>
    <property type="match status" value="1"/>
</dbReference>
<dbReference type="GO" id="GO:0009254">
    <property type="term" value="P:peptidoglycan turnover"/>
    <property type="evidence" value="ECO:0007669"/>
    <property type="project" value="TreeGrafter"/>
</dbReference>
<keyword evidence="2" id="KW-0119">Carbohydrate metabolism</keyword>
<protein>
    <submittedName>
        <fullName evidence="4">N-acetylmuramic acid 6-phosphate etherase</fullName>
    </submittedName>
</protein>
<dbReference type="CDD" id="cd05007">
    <property type="entry name" value="SIS_Etherase"/>
    <property type="match status" value="1"/>
</dbReference>
<evidence type="ECO:0000256" key="1">
    <source>
        <dbReference type="ARBA" id="ARBA00023239"/>
    </source>
</evidence>
<dbReference type="PANTHER" id="PTHR10088:SF4">
    <property type="entry name" value="GLUCOKINASE REGULATORY PROTEIN"/>
    <property type="match status" value="1"/>
</dbReference>
<sequence>MSNTETIDPRYVDIDSWPLDVAIDAMLEGQLSAIASLRDQVPAIASASEAAALRLRAGGRLVYVGAGTSGRIAVQDGVELTPTFGWPEERLVFALAGGLESLVVSAEGAEDDREDAVHQLQARSVGAADVVIGVAASGRTPFTLSALAWARDQGALTIGLANNAQTPLVDGADFPIVARTGSELIAGSTRMKAGTSQKAALNMLSTAIMLRLGRIYRGLMVDMVISNDKLLRRAEGMVDLLSGCGPTAAAAALSDAHNNIKTAVLVARGIEVSSAADLLARHDGALRPALAEAEANRA</sequence>
<dbReference type="Proteomes" id="UP000215595">
    <property type="component" value="Unassembled WGS sequence"/>
</dbReference>
<dbReference type="InterPro" id="IPR046348">
    <property type="entry name" value="SIS_dom_sf"/>
</dbReference>
<dbReference type="EMBL" id="NCEB01000026">
    <property type="protein sequence ID" value="OYX32015.1"/>
    <property type="molecule type" value="Genomic_DNA"/>
</dbReference>
<evidence type="ECO:0000313" key="4">
    <source>
        <dbReference type="EMBL" id="OYX32015.1"/>
    </source>
</evidence>
<dbReference type="SUPFAM" id="SSF53697">
    <property type="entry name" value="SIS domain"/>
    <property type="match status" value="1"/>
</dbReference>
<evidence type="ECO:0000313" key="5">
    <source>
        <dbReference type="Proteomes" id="UP000215595"/>
    </source>
</evidence>
<dbReference type="GO" id="GO:0016803">
    <property type="term" value="F:ether hydrolase activity"/>
    <property type="evidence" value="ECO:0007669"/>
    <property type="project" value="TreeGrafter"/>
</dbReference>
<gene>
    <name evidence="4" type="ORF">B7Z01_11785</name>
</gene>
<dbReference type="AlphaFoldDB" id="A0A258FHM2"/>